<dbReference type="Proteomes" id="UP000642571">
    <property type="component" value="Unassembled WGS sequence"/>
</dbReference>
<organism evidence="1 2">
    <name type="scientific">Pontibacillus salipaludis</name>
    <dbReference type="NCBI Taxonomy" id="1697394"/>
    <lineage>
        <taxon>Bacteria</taxon>
        <taxon>Bacillati</taxon>
        <taxon>Bacillota</taxon>
        <taxon>Bacilli</taxon>
        <taxon>Bacillales</taxon>
        <taxon>Bacillaceae</taxon>
        <taxon>Pontibacillus</taxon>
    </lineage>
</organism>
<sequence length="184" mass="21734">MSLQCCRKIHIFGSVASGKTTLAKKLSDSLEIPYYELDNMVWNRKPSGDVRRSEIEREVIVQEVIGSDTWIMEGVHVGPWMRNSFRKADVILFLDLPYHQRRSRLLLRFFKQKLKLEKVHYKPTLQILRNMFKWNKTFDSGQRFTFLYESGVDLDKVVFVKNGKDLTKLLHNLRDAKKRCNGLR</sequence>
<dbReference type="PANTHER" id="PTHR37816">
    <property type="entry name" value="YALI0E33011P"/>
    <property type="match status" value="1"/>
</dbReference>
<accession>A0ABQ1QBK0</accession>
<dbReference type="EMBL" id="BMIN01000015">
    <property type="protein sequence ID" value="GGD20757.1"/>
    <property type="molecule type" value="Genomic_DNA"/>
</dbReference>
<evidence type="ECO:0008006" key="3">
    <source>
        <dbReference type="Google" id="ProtNLM"/>
    </source>
</evidence>
<protein>
    <recommendedName>
        <fullName evidence="3">DNA topology modulation protein FlaR</fullName>
    </recommendedName>
</protein>
<gene>
    <name evidence="1" type="ORF">GCM10011389_30540</name>
</gene>
<name>A0ABQ1QBK0_9BACI</name>
<evidence type="ECO:0000313" key="2">
    <source>
        <dbReference type="Proteomes" id="UP000642571"/>
    </source>
</evidence>
<dbReference type="InterPro" id="IPR052922">
    <property type="entry name" value="Cytidylate_Kinase-2"/>
</dbReference>
<keyword evidence="2" id="KW-1185">Reference proteome</keyword>
<dbReference type="Gene3D" id="3.40.50.300">
    <property type="entry name" value="P-loop containing nucleotide triphosphate hydrolases"/>
    <property type="match status" value="1"/>
</dbReference>
<dbReference type="InterPro" id="IPR027417">
    <property type="entry name" value="P-loop_NTPase"/>
</dbReference>
<dbReference type="PANTHER" id="PTHR37816:SF2">
    <property type="entry name" value="DNA TOPOLOGY MODULATION PROTEIN FLAR-RELATED PROTEIN"/>
    <property type="match status" value="1"/>
</dbReference>
<comment type="caution">
    <text evidence="1">The sequence shown here is derived from an EMBL/GenBank/DDBJ whole genome shotgun (WGS) entry which is preliminary data.</text>
</comment>
<dbReference type="SUPFAM" id="SSF52540">
    <property type="entry name" value="P-loop containing nucleoside triphosphate hydrolases"/>
    <property type="match status" value="1"/>
</dbReference>
<dbReference type="RefSeq" id="WP_188655236.1">
    <property type="nucleotide sequence ID" value="NZ_BMIN01000015.1"/>
</dbReference>
<evidence type="ECO:0000313" key="1">
    <source>
        <dbReference type="EMBL" id="GGD20757.1"/>
    </source>
</evidence>
<reference evidence="2" key="1">
    <citation type="journal article" date="2019" name="Int. J. Syst. Evol. Microbiol.">
        <title>The Global Catalogue of Microorganisms (GCM) 10K type strain sequencing project: providing services to taxonomists for standard genome sequencing and annotation.</title>
        <authorList>
            <consortium name="The Broad Institute Genomics Platform"/>
            <consortium name="The Broad Institute Genome Sequencing Center for Infectious Disease"/>
            <person name="Wu L."/>
            <person name="Ma J."/>
        </authorList>
    </citation>
    <scope>NUCLEOTIDE SEQUENCE [LARGE SCALE GENOMIC DNA]</scope>
    <source>
        <strain evidence="2">CGMCC 1.15353</strain>
    </source>
</reference>
<proteinExistence type="predicted"/>